<dbReference type="GO" id="GO:0032418">
    <property type="term" value="P:lysosome localization"/>
    <property type="evidence" value="ECO:0007669"/>
    <property type="project" value="TreeGrafter"/>
</dbReference>
<dbReference type="InterPro" id="IPR039843">
    <property type="entry name" value="KXD1-like"/>
</dbReference>
<dbReference type="GO" id="GO:0099078">
    <property type="term" value="C:BORC complex"/>
    <property type="evidence" value="ECO:0007669"/>
    <property type="project" value="TreeGrafter"/>
</dbReference>
<dbReference type="EMBL" id="KQ257450">
    <property type="protein sequence ID" value="KND04526.1"/>
    <property type="molecule type" value="Genomic_DNA"/>
</dbReference>
<dbReference type="Pfam" id="PF10241">
    <property type="entry name" value="KxDL"/>
    <property type="match status" value="1"/>
</dbReference>
<dbReference type="InParanoid" id="A0A0L0HT49"/>
<dbReference type="InterPro" id="IPR019371">
    <property type="entry name" value="KxDL_dom"/>
</dbReference>
<feature type="domain" description="KxDL" evidence="3">
    <location>
        <begin position="47"/>
        <end position="129"/>
    </location>
</feature>
<comment type="similarity">
    <text evidence="1">Belongs to the KXD1 family.</text>
</comment>
<reference evidence="4 5" key="1">
    <citation type="submission" date="2009-08" db="EMBL/GenBank/DDBJ databases">
        <title>The Genome Sequence of Spizellomyces punctatus strain DAOM BR117.</title>
        <authorList>
            <consortium name="The Broad Institute Genome Sequencing Platform"/>
            <person name="Russ C."/>
            <person name="Cuomo C."/>
            <person name="Shea T."/>
            <person name="Young S.K."/>
            <person name="Zeng Q."/>
            <person name="Koehrsen M."/>
            <person name="Haas B."/>
            <person name="Borodovsky M."/>
            <person name="Guigo R."/>
            <person name="Alvarado L."/>
            <person name="Berlin A."/>
            <person name="Bochicchio J."/>
            <person name="Borenstein D."/>
            <person name="Chapman S."/>
            <person name="Chen Z."/>
            <person name="Engels R."/>
            <person name="Freedman E."/>
            <person name="Gellesch M."/>
            <person name="Goldberg J."/>
            <person name="Griggs A."/>
            <person name="Gujja S."/>
            <person name="Heiman D."/>
            <person name="Hepburn T."/>
            <person name="Howarth C."/>
            <person name="Jen D."/>
            <person name="Larson L."/>
            <person name="Lewis B."/>
            <person name="Mehta T."/>
            <person name="Park D."/>
            <person name="Pearson M."/>
            <person name="Roberts A."/>
            <person name="Saif S."/>
            <person name="Shenoy N."/>
            <person name="Sisk P."/>
            <person name="Stolte C."/>
            <person name="Sykes S."/>
            <person name="Thomson T."/>
            <person name="Walk T."/>
            <person name="White J."/>
            <person name="Yandava C."/>
            <person name="Burger G."/>
            <person name="Gray M.W."/>
            <person name="Holland P.W.H."/>
            <person name="King N."/>
            <person name="Lang F.B.F."/>
            <person name="Roger A.J."/>
            <person name="Ruiz-Trillo I."/>
            <person name="Lander E."/>
            <person name="Nusbaum C."/>
        </authorList>
    </citation>
    <scope>NUCLEOTIDE SEQUENCE [LARGE SCALE GENOMIC DNA]</scope>
    <source>
        <strain evidence="4 5">DAOM BR117</strain>
    </source>
</reference>
<dbReference type="PANTHER" id="PTHR13511">
    <property type="entry name" value="KXDL MOTIF-CONTAINING PROTEIN 1"/>
    <property type="match status" value="1"/>
</dbReference>
<accession>A0A0L0HT49</accession>
<evidence type="ECO:0000259" key="3">
    <source>
        <dbReference type="Pfam" id="PF10241"/>
    </source>
</evidence>
<dbReference type="eggNOG" id="KOG3443">
    <property type="taxonomic scope" value="Eukaryota"/>
</dbReference>
<gene>
    <name evidence="4" type="ORF">SPPG_00254</name>
</gene>
<feature type="compositionally biased region" description="Polar residues" evidence="2">
    <location>
        <begin position="1"/>
        <end position="11"/>
    </location>
</feature>
<evidence type="ECO:0000256" key="1">
    <source>
        <dbReference type="ARBA" id="ARBA00005913"/>
    </source>
</evidence>
<dbReference type="OMA" id="NDYSEQC"/>
<keyword evidence="5" id="KW-1185">Reference proteome</keyword>
<feature type="region of interest" description="Disordered" evidence="2">
    <location>
        <begin position="1"/>
        <end position="37"/>
    </location>
</feature>
<evidence type="ECO:0000313" key="4">
    <source>
        <dbReference type="EMBL" id="KND04526.1"/>
    </source>
</evidence>
<evidence type="ECO:0000313" key="5">
    <source>
        <dbReference type="Proteomes" id="UP000053201"/>
    </source>
</evidence>
<dbReference type="OrthoDB" id="10258877at2759"/>
<dbReference type="GeneID" id="27683995"/>
<evidence type="ECO:0000256" key="2">
    <source>
        <dbReference type="SAM" id="MobiDB-lite"/>
    </source>
</evidence>
<feature type="compositionally biased region" description="Low complexity" evidence="2">
    <location>
        <begin position="18"/>
        <end position="36"/>
    </location>
</feature>
<dbReference type="Proteomes" id="UP000053201">
    <property type="component" value="Unassembled WGS sequence"/>
</dbReference>
<dbReference type="PANTHER" id="PTHR13511:SF0">
    <property type="entry name" value="KXDL MOTIF-CONTAINING PROTEIN 1"/>
    <property type="match status" value="1"/>
</dbReference>
<dbReference type="AlphaFoldDB" id="A0A0L0HT49"/>
<dbReference type="RefSeq" id="XP_016612565.1">
    <property type="nucleotide sequence ID" value="XM_016748584.1"/>
</dbReference>
<protein>
    <recommendedName>
        <fullName evidence="3">KxDL domain-containing protein</fullName>
    </recommendedName>
</protein>
<proteinExistence type="inferred from homology"/>
<dbReference type="STRING" id="645134.A0A0L0HT49"/>
<sequence>MDSPLEQTTANPPRLDTCMTRSGSSSSSILENSAPSGPKKLTSMLCDMVDDATMSKILECQGETLQTLQSTNHSLTKFNDFSAVRYAQCAKNLENHTRLLRDMKGDLDIIFKRIRALRTKVGTQYPTHFADIAKRRQEEEAEDD</sequence>
<dbReference type="VEuPathDB" id="FungiDB:SPPG_00254"/>
<name>A0A0L0HT49_SPIPD</name>
<organism evidence="4 5">
    <name type="scientific">Spizellomyces punctatus (strain DAOM BR117)</name>
    <dbReference type="NCBI Taxonomy" id="645134"/>
    <lineage>
        <taxon>Eukaryota</taxon>
        <taxon>Fungi</taxon>
        <taxon>Fungi incertae sedis</taxon>
        <taxon>Chytridiomycota</taxon>
        <taxon>Chytridiomycota incertae sedis</taxon>
        <taxon>Chytridiomycetes</taxon>
        <taxon>Spizellomycetales</taxon>
        <taxon>Spizellomycetaceae</taxon>
        <taxon>Spizellomyces</taxon>
    </lineage>
</organism>